<feature type="non-terminal residue" evidence="1">
    <location>
        <position position="1"/>
    </location>
</feature>
<accession>A0A023EXQ3</accession>
<dbReference type="AlphaFoldDB" id="A0A023EXQ3"/>
<proteinExistence type="evidence at transcript level"/>
<dbReference type="EMBL" id="GBBI01004956">
    <property type="protein sequence ID" value="JAC13756.1"/>
    <property type="molecule type" value="mRNA"/>
</dbReference>
<evidence type="ECO:0008006" key="2">
    <source>
        <dbReference type="Google" id="ProtNLM"/>
    </source>
</evidence>
<reference evidence="1" key="1">
    <citation type="journal article" date="2014" name="PLoS Negl. Trop. Dis.">
        <title>An updated insight into the Sialotranscriptome of Triatoma infestans: developmental stage and geographic variations.</title>
        <authorList>
            <person name="Schwarz A."/>
            <person name="Medrano-Mercado N."/>
            <person name="Schaub G.A."/>
            <person name="Struchiner C.J."/>
            <person name="Bargues M.D."/>
            <person name="Levy M.Z."/>
            <person name="Ribeiro J.M."/>
        </authorList>
    </citation>
    <scope>NUCLEOTIDE SEQUENCE</scope>
    <source>
        <strain evidence="1">Chile</strain>
        <tissue evidence="1">Salivary glands</tissue>
    </source>
</reference>
<dbReference type="PANTHER" id="PTHR45749">
    <property type="match status" value="1"/>
</dbReference>
<protein>
    <recommendedName>
        <fullName evidence="2">TTF-type domain-containing protein</fullName>
    </recommendedName>
</protein>
<dbReference type="PANTHER" id="PTHR45749:SF21">
    <property type="entry name" value="DUF4371 DOMAIN-CONTAINING PROTEIN"/>
    <property type="match status" value="1"/>
</dbReference>
<name>A0A023EXQ3_TRIIF</name>
<feature type="non-terminal residue" evidence="1">
    <location>
        <position position="687"/>
    </location>
</feature>
<evidence type="ECO:0000313" key="1">
    <source>
        <dbReference type="EMBL" id="JAC13756.1"/>
    </source>
</evidence>
<sequence>SEFGEDIVQFLLNTSLTNLTVEQQLQLKLKRPTPRLRFDQGDRYQKRHQHFDWYTKYGWLAGSITTNRLYCFTCLMFNGNGTDEWTNTGVSHLAKHFEKKAARHQSSRMHLRSQEALQMLGKSTTEKSTVESCRLAAAIHNREAETRRSTLRQIVHELCRLGKQGLAIETCTDSNMADGQDFSYLFWDEEGEPLRLDRIPIEQRRQLVQAIAAAMLGKMKEELAKAPFVSLQIDEAYETGSSRQVSVILRYCIGAKIIERFAGLYDLPEWGDLQLSVGSVVLKMIEEWELEGRLIGQSYDGSSMTPAGDCTIQAVVTDAGHHAPLVHSYMHRLDLILLFGTTTIREVRTLIGNLKILRNFFEAPKRRMRLINDGGILPPLDATQWLSTVHEYFSSISNILDAIVSNEHLWDPETLTLAIVLRQRLDDYEFVYLLCFFHAIFVNFIYPLVDFLDGNFSVYGSSTMEKIGKTIKDMRDLKKDVLVQSRVAMSLKLNPRLNFDEDMICHLKQLSEDIILDMTRQLKTRFKDHHNLTSLELLCELAFPNYAVEFPKLTFRRLVTYYQLFDQERLENELYNIYEDEQKRLPPVDLLDYLVRNDLEDVYSEVTKLLRLSLSLPAVRPQQKNIFSDECLLTRIKKAVASPNTSEYLAVLHVERDFLDLLSNDKSFKERVIDLFAVMGDRTELIY</sequence>
<organism evidence="1">
    <name type="scientific">Triatoma infestans</name>
    <name type="common">Assassin bug</name>
    <dbReference type="NCBI Taxonomy" id="30076"/>
    <lineage>
        <taxon>Eukaryota</taxon>
        <taxon>Metazoa</taxon>
        <taxon>Ecdysozoa</taxon>
        <taxon>Arthropoda</taxon>
        <taxon>Hexapoda</taxon>
        <taxon>Insecta</taxon>
        <taxon>Pterygota</taxon>
        <taxon>Neoptera</taxon>
        <taxon>Paraneoptera</taxon>
        <taxon>Hemiptera</taxon>
        <taxon>Heteroptera</taxon>
        <taxon>Panheteroptera</taxon>
        <taxon>Cimicomorpha</taxon>
        <taxon>Reduviidae</taxon>
        <taxon>Triatominae</taxon>
        <taxon>Triatoma</taxon>
    </lineage>
</organism>